<protein>
    <recommendedName>
        <fullName evidence="4">Sporulation protein YjcZ</fullName>
    </recommendedName>
</protein>
<name>F6B3S1_DESCC</name>
<keyword evidence="1" id="KW-0472">Membrane</keyword>
<keyword evidence="1" id="KW-1133">Transmembrane helix</keyword>
<dbReference type="HOGENOM" id="CLU_219356_2_0_9"/>
<gene>
    <name evidence="2" type="ordered locus">Desca_2400</name>
</gene>
<dbReference type="EMBL" id="CP002736">
    <property type="protein sequence ID" value="AEF95230.1"/>
    <property type="molecule type" value="Genomic_DNA"/>
</dbReference>
<sequence>MGDYCGGGYGFGNNFAFIIFLILILLIFGNRFGTYNA</sequence>
<organism evidence="2 3">
    <name type="scientific">Desulfotomaculum nigrificans (strain DSM 14880 / VKM B-2319 / CO-1-SRB)</name>
    <name type="common">Desulfotomaculum carboxydivorans</name>
    <dbReference type="NCBI Taxonomy" id="868595"/>
    <lineage>
        <taxon>Bacteria</taxon>
        <taxon>Bacillati</taxon>
        <taxon>Bacillota</taxon>
        <taxon>Clostridia</taxon>
        <taxon>Eubacteriales</taxon>
        <taxon>Desulfotomaculaceae</taxon>
        <taxon>Desulfotomaculum</taxon>
    </lineage>
</organism>
<evidence type="ECO:0000313" key="2">
    <source>
        <dbReference type="EMBL" id="AEF95230.1"/>
    </source>
</evidence>
<reference evidence="2 3" key="1">
    <citation type="submission" date="2011-05" db="EMBL/GenBank/DDBJ databases">
        <title>Complete sequence of Desulfotomaculum carboxydivorans CO-1-SRB.</title>
        <authorList>
            <consortium name="US DOE Joint Genome Institute"/>
            <person name="Lucas S."/>
            <person name="Han J."/>
            <person name="Lapidus A."/>
            <person name="Cheng J.-F."/>
            <person name="Goodwin L."/>
            <person name="Pitluck S."/>
            <person name="Peters L."/>
            <person name="Mikhailova N."/>
            <person name="Lu M."/>
            <person name="Han C."/>
            <person name="Tapia R."/>
            <person name="Land M."/>
            <person name="Hauser L."/>
            <person name="Kyrpides N."/>
            <person name="Ivanova N."/>
            <person name="Pagani I."/>
            <person name="Stams A."/>
            <person name="Plugge C."/>
            <person name="Muyzer G."/>
            <person name="Kuever J."/>
            <person name="Parshina S."/>
            <person name="Ivanova A."/>
            <person name="Nazina T."/>
            <person name="Woyke T."/>
        </authorList>
    </citation>
    <scope>NUCLEOTIDE SEQUENCE [LARGE SCALE GENOMIC DNA]</scope>
    <source>
        <strain evidence="3">DSM 14880 / VKM B-2319 / CO-1-SRB</strain>
    </source>
</reference>
<accession>F6B3S1</accession>
<proteinExistence type="predicted"/>
<evidence type="ECO:0000256" key="1">
    <source>
        <dbReference type="SAM" id="Phobius"/>
    </source>
</evidence>
<feature type="transmembrane region" description="Helical" evidence="1">
    <location>
        <begin position="15"/>
        <end position="33"/>
    </location>
</feature>
<evidence type="ECO:0008006" key="4">
    <source>
        <dbReference type="Google" id="ProtNLM"/>
    </source>
</evidence>
<evidence type="ECO:0000313" key="3">
    <source>
        <dbReference type="Proteomes" id="UP000009226"/>
    </source>
</evidence>
<keyword evidence="1" id="KW-0812">Transmembrane</keyword>
<dbReference type="Proteomes" id="UP000009226">
    <property type="component" value="Chromosome"/>
</dbReference>
<dbReference type="AlphaFoldDB" id="F6B3S1"/>
<dbReference type="KEGG" id="dca:Desca_2400"/>
<keyword evidence="3" id="KW-1185">Reference proteome</keyword>